<sequence length="97" mass="10589">MNYSGVNLEFRNGDLCKAVLHDPTTVGLTDCRKGFPSFVTVNIGHNSMMLSAYLPPELAQELGEKLMALFEELDGEQSLQVDFPAAVDPVAAMERGE</sequence>
<protein>
    <submittedName>
        <fullName evidence="1">Uncharacterized protein</fullName>
    </submittedName>
</protein>
<dbReference type="EMBL" id="MT144662">
    <property type="protein sequence ID" value="QJH96784.1"/>
    <property type="molecule type" value="Genomic_DNA"/>
</dbReference>
<dbReference type="EMBL" id="MT144112">
    <property type="protein sequence ID" value="QJA48982.1"/>
    <property type="molecule type" value="Genomic_DNA"/>
</dbReference>
<evidence type="ECO:0000313" key="1">
    <source>
        <dbReference type="EMBL" id="QJA48982.1"/>
    </source>
</evidence>
<dbReference type="AlphaFoldDB" id="A0A6H1ZND2"/>
<reference evidence="1" key="1">
    <citation type="submission" date="2020-03" db="EMBL/GenBank/DDBJ databases">
        <title>The deep terrestrial virosphere.</title>
        <authorList>
            <person name="Holmfeldt K."/>
            <person name="Nilsson E."/>
            <person name="Simone D."/>
            <person name="Lopez-Fernandez M."/>
            <person name="Wu X."/>
            <person name="de Brujin I."/>
            <person name="Lundin D."/>
            <person name="Andersson A."/>
            <person name="Bertilsson S."/>
            <person name="Dopson M."/>
        </authorList>
    </citation>
    <scope>NUCLEOTIDE SEQUENCE</scope>
    <source>
        <strain evidence="1">TM448A01213</strain>
        <strain evidence="2">TM448B00810</strain>
    </source>
</reference>
<accession>A0A6H1ZND2</accession>
<evidence type="ECO:0000313" key="2">
    <source>
        <dbReference type="EMBL" id="QJH96784.1"/>
    </source>
</evidence>
<proteinExistence type="predicted"/>
<gene>
    <name evidence="1" type="ORF">TM448A01213_0015</name>
    <name evidence="2" type="ORF">TM448B00810_0017</name>
</gene>
<name>A0A6H1ZND2_9ZZZZ</name>
<organism evidence="1">
    <name type="scientific">viral metagenome</name>
    <dbReference type="NCBI Taxonomy" id="1070528"/>
    <lineage>
        <taxon>unclassified sequences</taxon>
        <taxon>metagenomes</taxon>
        <taxon>organismal metagenomes</taxon>
    </lineage>
</organism>